<dbReference type="Proteomes" id="UP000187280">
    <property type="component" value="Unassembled WGS sequence"/>
</dbReference>
<evidence type="ECO:0000256" key="3">
    <source>
        <dbReference type="ARBA" id="ARBA00023163"/>
    </source>
</evidence>
<dbReference type="EMBL" id="FNQS01000005">
    <property type="protein sequence ID" value="SEA54624.1"/>
    <property type="molecule type" value="Genomic_DNA"/>
</dbReference>
<keyword evidence="1" id="KW-0805">Transcription regulation</keyword>
<evidence type="ECO:0000259" key="5">
    <source>
        <dbReference type="PROSITE" id="PS50977"/>
    </source>
</evidence>
<dbReference type="Pfam" id="PF16925">
    <property type="entry name" value="TetR_C_13"/>
    <property type="match status" value="1"/>
</dbReference>
<dbReference type="SUPFAM" id="SSF46689">
    <property type="entry name" value="Homeodomain-like"/>
    <property type="match status" value="1"/>
</dbReference>
<dbReference type="Pfam" id="PF00440">
    <property type="entry name" value="TetR_N"/>
    <property type="match status" value="1"/>
</dbReference>
<dbReference type="GO" id="GO:0003677">
    <property type="term" value="F:DNA binding"/>
    <property type="evidence" value="ECO:0007669"/>
    <property type="project" value="UniProtKB-UniRule"/>
</dbReference>
<keyword evidence="2 4" id="KW-0238">DNA-binding</keyword>
<dbReference type="InterPro" id="IPR001647">
    <property type="entry name" value="HTH_TetR"/>
</dbReference>
<dbReference type="eggNOG" id="COG1309">
    <property type="taxonomic scope" value="Bacteria"/>
</dbReference>
<dbReference type="GeneID" id="97764784"/>
<dbReference type="InterPro" id="IPR036271">
    <property type="entry name" value="Tet_transcr_reg_TetR-rel_C_sf"/>
</dbReference>
<accession>A0A1H4C2Q0</accession>
<proteinExistence type="predicted"/>
<evidence type="ECO:0000256" key="4">
    <source>
        <dbReference type="PROSITE-ProRule" id="PRU00335"/>
    </source>
</evidence>
<dbReference type="PANTHER" id="PTHR47506">
    <property type="entry name" value="TRANSCRIPTIONAL REGULATORY PROTEIN"/>
    <property type="match status" value="1"/>
</dbReference>
<dbReference type="SUPFAM" id="SSF48498">
    <property type="entry name" value="Tetracyclin repressor-like, C-terminal domain"/>
    <property type="match status" value="1"/>
</dbReference>
<dbReference type="PROSITE" id="PS50977">
    <property type="entry name" value="HTH_TETR_2"/>
    <property type="match status" value="1"/>
</dbReference>
<name>A0A1H4C2Q0_9GAMM</name>
<dbReference type="PANTHER" id="PTHR47506:SF6">
    <property type="entry name" value="HTH-TYPE TRANSCRIPTIONAL REPRESSOR NEMR"/>
    <property type="match status" value="1"/>
</dbReference>
<dbReference type="AlphaFoldDB" id="A0A1H4C2Q0"/>
<keyword evidence="7" id="KW-1185">Reference proteome</keyword>
<gene>
    <name evidence="6" type="ORF">SAMN02982996_01911</name>
</gene>
<evidence type="ECO:0000256" key="2">
    <source>
        <dbReference type="ARBA" id="ARBA00023125"/>
    </source>
</evidence>
<evidence type="ECO:0000313" key="6">
    <source>
        <dbReference type="EMBL" id="SEA54624.1"/>
    </source>
</evidence>
<feature type="domain" description="HTH tetR-type" evidence="5">
    <location>
        <begin position="8"/>
        <end position="68"/>
    </location>
</feature>
<sequence>MTSISKTKQTRQQILDTGRLLVLRQGFVGVGLKAILDACHVPKGSFYHYFASKEQFGCELLADYVNEYQQRLDTLLSAESGSGRERLMRYWTAWIDDPLLGGWAEHCLVVKLAAEVADLSEAMRRTLCDGVSHLVARIAETVGEGQADGSLRLSLPPAETAQTLYQLWLGAALLSKLGKDKAPLYQALITTELLLPPAGGLKDAEKVSGVSLSSF</sequence>
<dbReference type="RefSeq" id="WP_051625554.1">
    <property type="nucleotide sequence ID" value="NZ_FNQS01000005.1"/>
</dbReference>
<evidence type="ECO:0000313" key="7">
    <source>
        <dbReference type="Proteomes" id="UP000187280"/>
    </source>
</evidence>
<keyword evidence="3" id="KW-0804">Transcription</keyword>
<dbReference type="STRING" id="71657.SAMN02982996_01911"/>
<evidence type="ECO:0000256" key="1">
    <source>
        <dbReference type="ARBA" id="ARBA00023015"/>
    </source>
</evidence>
<dbReference type="InterPro" id="IPR011075">
    <property type="entry name" value="TetR_C"/>
</dbReference>
<dbReference type="InterPro" id="IPR009057">
    <property type="entry name" value="Homeodomain-like_sf"/>
</dbReference>
<protein>
    <submittedName>
        <fullName evidence="6">Transcriptional regulator, TetR family</fullName>
    </submittedName>
</protein>
<dbReference type="Gene3D" id="1.10.357.10">
    <property type="entry name" value="Tetracycline Repressor, domain 2"/>
    <property type="match status" value="1"/>
</dbReference>
<feature type="DNA-binding region" description="H-T-H motif" evidence="4">
    <location>
        <begin position="31"/>
        <end position="50"/>
    </location>
</feature>
<reference evidence="6 7" key="1">
    <citation type="submission" date="2016-10" db="EMBL/GenBank/DDBJ databases">
        <authorList>
            <person name="de Groot N.N."/>
        </authorList>
    </citation>
    <scope>NUCLEOTIDE SEQUENCE [LARGE SCALE GENOMIC DNA]</scope>
    <source>
        <strain evidence="6 7">ATCC 29281</strain>
    </source>
</reference>
<organism evidence="6 7">
    <name type="scientific">Lonsdalea quercina</name>
    <dbReference type="NCBI Taxonomy" id="71657"/>
    <lineage>
        <taxon>Bacteria</taxon>
        <taxon>Pseudomonadati</taxon>
        <taxon>Pseudomonadota</taxon>
        <taxon>Gammaproteobacteria</taxon>
        <taxon>Enterobacterales</taxon>
        <taxon>Pectobacteriaceae</taxon>
        <taxon>Lonsdalea</taxon>
    </lineage>
</organism>